<dbReference type="Proteomes" id="UP000008063">
    <property type="component" value="Unassembled WGS sequence"/>
</dbReference>
<feature type="region of interest" description="Disordered" evidence="1">
    <location>
        <begin position="436"/>
        <end position="508"/>
    </location>
</feature>
<feature type="compositionally biased region" description="Polar residues" evidence="1">
    <location>
        <begin position="436"/>
        <end position="454"/>
    </location>
</feature>
<accession>F8PME7</accession>
<name>F8PME7_SERL3</name>
<feature type="region of interest" description="Disordered" evidence="1">
    <location>
        <begin position="888"/>
        <end position="1000"/>
    </location>
</feature>
<dbReference type="FunCoup" id="F8PME7">
    <property type="interactions" value="290"/>
</dbReference>
<dbReference type="PANTHER" id="PTHR14445">
    <property type="entry name" value="GRB10 INTERACTING GYF PROTEIN"/>
    <property type="match status" value="1"/>
</dbReference>
<dbReference type="PROSITE" id="PS50829">
    <property type="entry name" value="GYF"/>
    <property type="match status" value="1"/>
</dbReference>
<dbReference type="InterPro" id="IPR051640">
    <property type="entry name" value="GRB10-interact_GYF"/>
</dbReference>
<feature type="region of interest" description="Disordered" evidence="1">
    <location>
        <begin position="1145"/>
        <end position="1169"/>
    </location>
</feature>
<dbReference type="PANTHER" id="PTHR14445:SF36">
    <property type="entry name" value="FI03272P-RELATED"/>
    <property type="match status" value="1"/>
</dbReference>
<sequence>MTTTTMHFGPEWMRTKHQPSSRSQPPPSPPPPASYTPQTSASTYSALVSSAPPEVEKRDESHPFRYSKEDMLRIYKEGGGRGGLGLEVERWEGVVREVANEPIALREMGDGEKKVSISTHFLLFLFAGPLNSDLRRRQSSDVLGSSSSPSDRARLPHSNSGGPSPMRERYTYMGRRRDSTDQPPMTLPRKLSLSTTQGPLASPRDGGALPSPRNRIGAFASGFDGVLSGGDSWVARRRASEGMLKSAGAPPAARAEHGESDNKGPEIKEEEEENPPAPPKNARNEAKSGAQQSSSPPAPLSAHIPSNPIISETYLESGVANMSLNNNNNVQAGQQIASGMTTSISPAGPPPGLPDVSTVEWSYLDPQGQVQGPFPADLMQKWHDEGYFTPNLLMKRTHLDTEWIPVGELARRAIGGKVFLSQPFNAVVPPGLSLRTESPLASSPSPQDHNSLNGHYQPVPTRSLRTSTLDSYINAPSNTSDSPPSSLGAARFSNGSPDPSSFGGRGGNMNMYSSESTFGGRGFVANDGSPFSGGGRGAAFHETAMDSRSTYGNVMPGIPVRAPSVDSFGYGTFNGGGTPWPSTALSNSNSGFDNMGNGRMLADGSSPFSPGLNGGGPGSMVSSASTHQGPVFNHVHNQQEYGLTDNSIPYLGTPDYNAIGSLGVQHDQQNMGLPSASDKSVVNGLGFTNATDGLGASSFGNQTPSPFSPSPMSYNPSQQQQQQQQHHPSSTSPFEPALSQPHEPMNSQASHVQPAPPSPWNTPDPSAVRRARPFDAPQSTVMSHATVAVSAPMAPAPQPSGWGRGSQVAQPAPEASDPSPSPWLMASLSGVDDAWREVPGPNSLTFSNLGQHNQLQKKQRHAHISADDEGSSLPAPAVVAEVSPERLVSAQPPVGLSAPAEPSPPKTRRKSTVREVHTQASLPNKPAPALAVPAKTPSPTPANQAKHAWSTEEDVKKAKPSGSTMSLREIQDAEAKKVEARKAAEKERDRSARAAVTPASEEVQPFTASWGLPTSQVGVRGVGSPKEGATMAMMAGTTPPSSGAPVWTNAISTPSTKKTMKEIQEEEERWKKLAVKETMAATAARRAYAETTNKVCARNVVPQTGGAWTTVGPGGKSSAIAAAAAAAAAAPVRPAMTSSISSGSVAAAPRVNGTTPSRPATTTTVKAAAAPPKIEDFPISPSHDFLKWMTDSLKGLNNSVHLEEIAAMLLSFPMDPDPSTVEIISDLIYANSTTLDGRRFAAEFVSKRKMDAAARKGNAAPGTSGKVVSIADVVKTQPKPTQPEWGGFKVVNKKKKGGRS</sequence>
<feature type="compositionally biased region" description="Polar residues" evidence="1">
    <location>
        <begin position="842"/>
        <end position="854"/>
    </location>
</feature>
<evidence type="ECO:0000313" key="4">
    <source>
        <dbReference type="Proteomes" id="UP000008063"/>
    </source>
</evidence>
<feature type="compositionally biased region" description="Basic and acidic residues" evidence="1">
    <location>
        <begin position="969"/>
        <end position="992"/>
    </location>
</feature>
<keyword evidence="4" id="KW-1185">Reference proteome</keyword>
<feature type="region of interest" description="Disordered" evidence="1">
    <location>
        <begin position="138"/>
        <end position="213"/>
    </location>
</feature>
<feature type="compositionally biased region" description="Pro residues" evidence="1">
    <location>
        <begin position="24"/>
        <end position="34"/>
    </location>
</feature>
<feature type="compositionally biased region" description="Basic and acidic residues" evidence="1">
    <location>
        <begin position="166"/>
        <end position="180"/>
    </location>
</feature>
<feature type="region of interest" description="Disordered" evidence="1">
    <location>
        <begin position="693"/>
        <end position="771"/>
    </location>
</feature>
<evidence type="ECO:0000259" key="2">
    <source>
        <dbReference type="PROSITE" id="PS50829"/>
    </source>
</evidence>
<feature type="region of interest" description="Disordered" evidence="1">
    <location>
        <begin position="242"/>
        <end position="305"/>
    </location>
</feature>
<dbReference type="Pfam" id="PF02213">
    <property type="entry name" value="GYF"/>
    <property type="match status" value="1"/>
</dbReference>
<feature type="domain" description="GYF" evidence="2">
    <location>
        <begin position="358"/>
        <end position="415"/>
    </location>
</feature>
<feature type="compositionally biased region" description="Basic and acidic residues" evidence="1">
    <location>
        <begin position="54"/>
        <end position="64"/>
    </location>
</feature>
<dbReference type="OrthoDB" id="6415790at2759"/>
<dbReference type="STRING" id="936435.F8PME7"/>
<feature type="region of interest" description="Disordered" evidence="1">
    <location>
        <begin position="1277"/>
        <end position="1300"/>
    </location>
</feature>
<reference evidence="4" key="1">
    <citation type="journal article" date="2011" name="Science">
        <title>The plant cell wall-decomposing machinery underlies the functional diversity of forest fungi.</title>
        <authorList>
            <person name="Eastwood D.C."/>
            <person name="Floudas D."/>
            <person name="Binder M."/>
            <person name="Majcherczyk A."/>
            <person name="Schneider P."/>
            <person name="Aerts A."/>
            <person name="Asiegbu F.O."/>
            <person name="Baker S.E."/>
            <person name="Barry K."/>
            <person name="Bendiksby M."/>
            <person name="Blumentritt M."/>
            <person name="Coutinho P.M."/>
            <person name="Cullen D."/>
            <person name="de Vries R.P."/>
            <person name="Gathman A."/>
            <person name="Goodell B."/>
            <person name="Henrissat B."/>
            <person name="Ihrmark K."/>
            <person name="Kauserud H."/>
            <person name="Kohler A."/>
            <person name="LaButti K."/>
            <person name="Lapidus A."/>
            <person name="Lavin J.L."/>
            <person name="Lee Y.-H."/>
            <person name="Lindquist E."/>
            <person name="Lilly W."/>
            <person name="Lucas S."/>
            <person name="Morin E."/>
            <person name="Murat C."/>
            <person name="Oguiza J.A."/>
            <person name="Park J."/>
            <person name="Pisabarro A.G."/>
            <person name="Riley R."/>
            <person name="Rosling A."/>
            <person name="Salamov A."/>
            <person name="Schmidt O."/>
            <person name="Schmutz J."/>
            <person name="Skrede I."/>
            <person name="Stenlid J."/>
            <person name="Wiebenga A."/>
            <person name="Xie X."/>
            <person name="Kuees U."/>
            <person name="Hibbett D.S."/>
            <person name="Hoffmeister D."/>
            <person name="Hoegberg N."/>
            <person name="Martin F."/>
            <person name="Grigoriev I.V."/>
            <person name="Watkinson S.C."/>
        </authorList>
    </citation>
    <scope>NUCLEOTIDE SEQUENCE [LARGE SCALE GENOMIC DNA]</scope>
    <source>
        <strain evidence="4">strain S7.3</strain>
    </source>
</reference>
<proteinExistence type="predicted"/>
<dbReference type="SMART" id="SM00444">
    <property type="entry name" value="GYF"/>
    <property type="match status" value="1"/>
</dbReference>
<evidence type="ECO:0000256" key="1">
    <source>
        <dbReference type="SAM" id="MobiDB-lite"/>
    </source>
</evidence>
<dbReference type="InterPro" id="IPR003169">
    <property type="entry name" value="GYF"/>
</dbReference>
<dbReference type="GO" id="GO:0005829">
    <property type="term" value="C:cytosol"/>
    <property type="evidence" value="ECO:0007669"/>
    <property type="project" value="TreeGrafter"/>
</dbReference>
<dbReference type="Gene3D" id="3.30.1490.40">
    <property type="match status" value="1"/>
</dbReference>
<dbReference type="OMA" id="THLDTEW"/>
<dbReference type="InParanoid" id="F8PME7"/>
<dbReference type="CDD" id="cd00072">
    <property type="entry name" value="GYF"/>
    <property type="match status" value="1"/>
</dbReference>
<feature type="compositionally biased region" description="Basic residues" evidence="1">
    <location>
        <begin position="1291"/>
        <end position="1300"/>
    </location>
</feature>
<evidence type="ECO:0000313" key="3">
    <source>
        <dbReference type="EMBL" id="EGO02779.1"/>
    </source>
</evidence>
<feature type="compositionally biased region" description="Polar residues" evidence="1">
    <location>
        <begin position="463"/>
        <end position="485"/>
    </location>
</feature>
<dbReference type="EMBL" id="GL945476">
    <property type="protein sequence ID" value="EGO02779.1"/>
    <property type="molecule type" value="Genomic_DNA"/>
</dbReference>
<protein>
    <recommendedName>
        <fullName evidence="2">GYF domain-containing protein</fullName>
    </recommendedName>
</protein>
<feature type="region of interest" description="Disordered" evidence="1">
    <location>
        <begin position="842"/>
        <end position="872"/>
    </location>
</feature>
<feature type="compositionally biased region" description="Low complexity" evidence="1">
    <location>
        <begin position="140"/>
        <end position="150"/>
    </location>
</feature>
<feature type="compositionally biased region" description="Low complexity" evidence="1">
    <location>
        <begin position="809"/>
        <end position="818"/>
    </location>
</feature>
<feature type="compositionally biased region" description="Basic and acidic residues" evidence="1">
    <location>
        <begin position="254"/>
        <end position="267"/>
    </location>
</feature>
<feature type="compositionally biased region" description="Low complexity" evidence="1">
    <location>
        <begin position="710"/>
        <end position="733"/>
    </location>
</feature>
<dbReference type="InterPro" id="IPR035445">
    <property type="entry name" value="GYF-like_dom_sf"/>
</dbReference>
<dbReference type="SUPFAM" id="SSF55277">
    <property type="entry name" value="GYF domain"/>
    <property type="match status" value="1"/>
</dbReference>
<feature type="compositionally biased region" description="Low complexity" evidence="1">
    <location>
        <begin position="35"/>
        <end position="46"/>
    </location>
</feature>
<feature type="compositionally biased region" description="Low complexity" evidence="1">
    <location>
        <begin position="1154"/>
        <end position="1169"/>
    </location>
</feature>
<dbReference type="HOGENOM" id="CLU_269914_0_0_1"/>
<gene>
    <name evidence="3" type="ORF">SERLA73DRAFT_119817</name>
</gene>
<organism evidence="4">
    <name type="scientific">Serpula lacrymans var. lacrymans (strain S7.3)</name>
    <name type="common">Dry rot fungus</name>
    <dbReference type="NCBI Taxonomy" id="936435"/>
    <lineage>
        <taxon>Eukaryota</taxon>
        <taxon>Fungi</taxon>
        <taxon>Dikarya</taxon>
        <taxon>Basidiomycota</taxon>
        <taxon>Agaricomycotina</taxon>
        <taxon>Agaricomycetes</taxon>
        <taxon>Agaricomycetidae</taxon>
        <taxon>Boletales</taxon>
        <taxon>Coniophorineae</taxon>
        <taxon>Serpulaceae</taxon>
        <taxon>Serpula</taxon>
    </lineage>
</organism>
<feature type="compositionally biased region" description="Low complexity" evidence="1">
    <location>
        <begin position="287"/>
        <end position="305"/>
    </location>
</feature>
<feature type="region of interest" description="Disordered" evidence="1">
    <location>
        <begin position="1"/>
        <end position="64"/>
    </location>
</feature>
<feature type="region of interest" description="Disordered" evidence="1">
    <location>
        <begin position="792"/>
        <end position="826"/>
    </location>
</feature>